<reference evidence="1" key="1">
    <citation type="submission" date="2022-11" db="EMBL/GenBank/DDBJ databases">
        <authorList>
            <person name="Hyden B.L."/>
            <person name="Feng K."/>
            <person name="Yates T."/>
            <person name="Jawdy S."/>
            <person name="Smart L.B."/>
            <person name="Muchero W."/>
        </authorList>
    </citation>
    <scope>NUCLEOTIDE SEQUENCE</scope>
    <source>
        <tissue evidence="1">Shoot tip</tissue>
    </source>
</reference>
<dbReference type="EMBL" id="JAPFFM010000020">
    <property type="protein sequence ID" value="KAJ6683181.1"/>
    <property type="molecule type" value="Genomic_DNA"/>
</dbReference>
<gene>
    <name evidence="1" type="ORF">OIU74_021272</name>
</gene>
<dbReference type="Proteomes" id="UP001151752">
    <property type="component" value="Chromosome 5"/>
</dbReference>
<dbReference type="AlphaFoldDB" id="A0A9Q0P7R3"/>
<name>A0A9Q0P7R3_9ROSI</name>
<protein>
    <submittedName>
        <fullName evidence="1">Uncharacterized protein</fullName>
    </submittedName>
</protein>
<keyword evidence="2" id="KW-1185">Reference proteome</keyword>
<sequence length="134" mass="14944">MLGEGLPSSLSSIEIWRCPLLDQRYPSTLAFHFYHERPLGETECLPVCHADIFPLADFHSSAPIFGNNVHTNSLTAFMPLKLELDLESISDQHILTSHIAVRTGVPTFSSKPFCSASYEGKASCVDFEFRDQDP</sequence>
<accession>A0A9Q0P7R3</accession>
<reference evidence="1" key="2">
    <citation type="journal article" date="2023" name="Int. J. Mol. Sci.">
        <title>De Novo Assembly and Annotation of 11 Diverse Shrub Willow (Salix) Genomes Reveals Novel Gene Organization in Sex-Linked Regions.</title>
        <authorList>
            <person name="Hyden B."/>
            <person name="Feng K."/>
            <person name="Yates T.B."/>
            <person name="Jawdy S."/>
            <person name="Cereghino C."/>
            <person name="Smart L.B."/>
            <person name="Muchero W."/>
        </authorList>
    </citation>
    <scope>NUCLEOTIDE SEQUENCE</scope>
    <source>
        <tissue evidence="1">Shoot tip</tissue>
    </source>
</reference>
<proteinExistence type="predicted"/>
<comment type="caution">
    <text evidence="1">The sequence shown here is derived from an EMBL/GenBank/DDBJ whole genome shotgun (WGS) entry which is preliminary data.</text>
</comment>
<evidence type="ECO:0000313" key="2">
    <source>
        <dbReference type="Proteomes" id="UP001151752"/>
    </source>
</evidence>
<organism evidence="1 2">
    <name type="scientific">Salix koriyanagi</name>
    <dbReference type="NCBI Taxonomy" id="2511006"/>
    <lineage>
        <taxon>Eukaryota</taxon>
        <taxon>Viridiplantae</taxon>
        <taxon>Streptophyta</taxon>
        <taxon>Embryophyta</taxon>
        <taxon>Tracheophyta</taxon>
        <taxon>Spermatophyta</taxon>
        <taxon>Magnoliopsida</taxon>
        <taxon>eudicotyledons</taxon>
        <taxon>Gunneridae</taxon>
        <taxon>Pentapetalae</taxon>
        <taxon>rosids</taxon>
        <taxon>fabids</taxon>
        <taxon>Malpighiales</taxon>
        <taxon>Salicaceae</taxon>
        <taxon>Saliceae</taxon>
        <taxon>Salix</taxon>
    </lineage>
</organism>
<evidence type="ECO:0000313" key="1">
    <source>
        <dbReference type="EMBL" id="KAJ6683181.1"/>
    </source>
</evidence>